<proteinExistence type="predicted"/>
<evidence type="ECO:0008006" key="3">
    <source>
        <dbReference type="Google" id="ProtNLM"/>
    </source>
</evidence>
<dbReference type="Proteomes" id="UP000176834">
    <property type="component" value="Unassembled WGS sequence"/>
</dbReference>
<sequence length="439" mass="50867">MSRISCLLLFVLCFLLLTGCAGQRIRFEPRPTDPLFNEKTEFLNSYRYFVTENERKNGYLELDIRPFGLIDNPDELKRFIDYFLEIRDPNPNTPENEFKIEKEKLIAGIQNEVLFAQTGTNFEANGDFRGDMAHVYLFYGAPHQIEKAQNMSRVADLMAWIYFDVRGYPRFVFVFYDKFGYKLFKRYEGINTTEMYMERLREVVKFYPTSIDEYLEIEREISFNDQSGVFRFAIIYPNQFSYYSDIVIEGGNGKTRFGALDPPEPAALTAARYKPIIIGQPEDLSKRQFLYNRFHSFVPAKLNISKDNRPSFSLILNYEDVDWEIKDTVAEAVLDISISFQDKNTRATREFAVRLPIRRPRQEVELKIKGVVVNGLPASFSMNILLDDIQNFASGSESGATLKNLIDSLESGSEVMNVYLQHIVTKKSAGGWREEIIVK</sequence>
<dbReference type="AlphaFoldDB" id="A0A1F8F3E2"/>
<gene>
    <name evidence="1" type="ORF">A3B86_02330</name>
</gene>
<protein>
    <recommendedName>
        <fullName evidence="3">GWxTD domain-containing protein</fullName>
    </recommendedName>
</protein>
<evidence type="ECO:0000313" key="2">
    <source>
        <dbReference type="Proteomes" id="UP000176834"/>
    </source>
</evidence>
<evidence type="ECO:0000313" key="1">
    <source>
        <dbReference type="EMBL" id="OGN07652.1"/>
    </source>
</evidence>
<name>A0A1F8F3E2_9BACT</name>
<reference evidence="1 2" key="1">
    <citation type="journal article" date="2016" name="Nat. Commun.">
        <title>Thousands of microbial genomes shed light on interconnected biogeochemical processes in an aquifer system.</title>
        <authorList>
            <person name="Anantharaman K."/>
            <person name="Brown C.T."/>
            <person name="Hug L.A."/>
            <person name="Sharon I."/>
            <person name="Castelle C.J."/>
            <person name="Probst A.J."/>
            <person name="Thomas B.C."/>
            <person name="Singh A."/>
            <person name="Wilkins M.J."/>
            <person name="Karaoz U."/>
            <person name="Brodie E.L."/>
            <person name="Williams K.H."/>
            <person name="Hubbard S.S."/>
            <person name="Banfield J.F."/>
        </authorList>
    </citation>
    <scope>NUCLEOTIDE SEQUENCE [LARGE SCALE GENOMIC DNA]</scope>
</reference>
<organism evidence="1 2">
    <name type="scientific">Candidatus Yanofskybacteria bacterium RIFCSPHIGHO2_02_FULL_38_22b</name>
    <dbReference type="NCBI Taxonomy" id="1802673"/>
    <lineage>
        <taxon>Bacteria</taxon>
        <taxon>Candidatus Yanofskyibacteriota</taxon>
    </lineage>
</organism>
<dbReference type="InterPro" id="IPR030959">
    <property type="entry name" value="GWxTD_dom"/>
</dbReference>
<comment type="caution">
    <text evidence="1">The sequence shown here is derived from an EMBL/GenBank/DDBJ whole genome shotgun (WGS) entry which is preliminary data.</text>
</comment>
<dbReference type="PROSITE" id="PS51257">
    <property type="entry name" value="PROKAR_LIPOPROTEIN"/>
    <property type="match status" value="1"/>
</dbReference>
<dbReference type="EMBL" id="MGJN01000003">
    <property type="protein sequence ID" value="OGN07652.1"/>
    <property type="molecule type" value="Genomic_DNA"/>
</dbReference>
<dbReference type="NCBIfam" id="TIGR04514">
    <property type="entry name" value="GWxTD_dom"/>
    <property type="match status" value="1"/>
</dbReference>
<accession>A0A1F8F3E2</accession>